<gene>
    <name evidence="2" type="ORF">SNEC2469_LOCUS29482</name>
</gene>
<dbReference type="InterPro" id="IPR036691">
    <property type="entry name" value="Endo/exonu/phosph_ase_sf"/>
</dbReference>
<keyword evidence="1" id="KW-0175">Coiled coil</keyword>
<accession>A0A813B212</accession>
<evidence type="ECO:0000313" key="3">
    <source>
        <dbReference type="Proteomes" id="UP000601435"/>
    </source>
</evidence>
<dbReference type="SUPFAM" id="SSF56219">
    <property type="entry name" value="DNase I-like"/>
    <property type="match status" value="1"/>
</dbReference>
<organism evidence="2 3">
    <name type="scientific">Symbiodinium necroappetens</name>
    <dbReference type="NCBI Taxonomy" id="1628268"/>
    <lineage>
        <taxon>Eukaryota</taxon>
        <taxon>Sar</taxon>
        <taxon>Alveolata</taxon>
        <taxon>Dinophyceae</taxon>
        <taxon>Suessiales</taxon>
        <taxon>Symbiodiniaceae</taxon>
        <taxon>Symbiodinium</taxon>
    </lineage>
</organism>
<protein>
    <recommendedName>
        <fullName evidence="4">Endonuclease/exonuclease/phosphatase domain-containing protein</fullName>
    </recommendedName>
</protein>
<sequence length="488" mass="53506">MGALRALLAEQSLGLLQAQQSQMTASLQAVEERQSTRLDKLEQAVQAQGDKHSGLEDQVKALAERLARVEARPQVAADPAHGGPNRRLTLVFGGWERDTRKGLLLEQLKQALAALGPSQQLDAEAFCTGARRSVALCPFKQRPGEDHSGPRDRMLHIVQVVNSSKVTLEGAARPLWATFSKTPAERGRASWATIVRKVVLRCSPARLGDVEVEYLSGRSWIRDDQLSGMGDPPAELKNARVITTRAGPGWLDERTLARWVDVSEGLATADLSGSGRGKSCMVAESAVKKLSILGWNVGGADLHVLPKAVRDSLFRLLGKDELVLLQEVPREAEGWNHKQVAGRRVVTHQSSSQWRGTGLWYDAGAWCLLRKVSTNKGTWFKLRHLEERMELWVGTAHFSPGASVANYELEVHDHFAGLPRDASRVVFKGDVNTGFSWAAEGDEVSAVAREGKGNILHKVLMEAGLAVGVPERDQMHTPTSRPRQEGKR</sequence>
<dbReference type="OrthoDB" id="409411at2759"/>
<feature type="non-terminal residue" evidence="2">
    <location>
        <position position="1"/>
    </location>
</feature>
<evidence type="ECO:0000313" key="2">
    <source>
        <dbReference type="EMBL" id="CAE7889037.1"/>
    </source>
</evidence>
<reference evidence="2" key="1">
    <citation type="submission" date="2021-02" db="EMBL/GenBank/DDBJ databases">
        <authorList>
            <person name="Dougan E. K."/>
            <person name="Rhodes N."/>
            <person name="Thang M."/>
            <person name="Chan C."/>
        </authorList>
    </citation>
    <scope>NUCLEOTIDE SEQUENCE</scope>
</reference>
<comment type="caution">
    <text evidence="2">The sequence shown here is derived from an EMBL/GenBank/DDBJ whole genome shotgun (WGS) entry which is preliminary data.</text>
</comment>
<proteinExistence type="predicted"/>
<dbReference type="AlphaFoldDB" id="A0A813B212"/>
<name>A0A813B212_9DINO</name>
<dbReference type="EMBL" id="CAJNJA010066406">
    <property type="protein sequence ID" value="CAE7889037.1"/>
    <property type="molecule type" value="Genomic_DNA"/>
</dbReference>
<keyword evidence="3" id="KW-1185">Reference proteome</keyword>
<evidence type="ECO:0000256" key="1">
    <source>
        <dbReference type="SAM" id="Coils"/>
    </source>
</evidence>
<feature type="coiled-coil region" evidence="1">
    <location>
        <begin position="38"/>
        <end position="72"/>
    </location>
</feature>
<dbReference type="Proteomes" id="UP000601435">
    <property type="component" value="Unassembled WGS sequence"/>
</dbReference>
<evidence type="ECO:0008006" key="4">
    <source>
        <dbReference type="Google" id="ProtNLM"/>
    </source>
</evidence>